<dbReference type="EMBL" id="ML976047">
    <property type="protein sequence ID" value="KAF1941433.1"/>
    <property type="molecule type" value="Genomic_DNA"/>
</dbReference>
<dbReference type="OrthoDB" id="3799587at2759"/>
<proteinExistence type="predicted"/>
<organism evidence="1 2">
    <name type="scientific">Clathrospora elynae</name>
    <dbReference type="NCBI Taxonomy" id="706981"/>
    <lineage>
        <taxon>Eukaryota</taxon>
        <taxon>Fungi</taxon>
        <taxon>Dikarya</taxon>
        <taxon>Ascomycota</taxon>
        <taxon>Pezizomycotina</taxon>
        <taxon>Dothideomycetes</taxon>
        <taxon>Pleosporomycetidae</taxon>
        <taxon>Pleosporales</taxon>
        <taxon>Diademaceae</taxon>
        <taxon>Clathrospora</taxon>
    </lineage>
</organism>
<gene>
    <name evidence="1" type="ORF">EJ02DRAFT_202337</name>
</gene>
<name>A0A6A5SMQ8_9PLEO</name>
<sequence>MSSYTRHDTFVIKFFNQGLVVPATNTTRASPSNTGCPFHSTILLPCHRQPVVQGVCSPQMLRYTPPVGLTQEFCVGTSASAGCTCAHPGQQNVDDMVREIEAIIQDSRGDGPGNSSSQH</sequence>
<evidence type="ECO:0000313" key="1">
    <source>
        <dbReference type="EMBL" id="KAF1941433.1"/>
    </source>
</evidence>
<accession>A0A6A5SMQ8</accession>
<keyword evidence="2" id="KW-1185">Reference proteome</keyword>
<dbReference type="Proteomes" id="UP000800038">
    <property type="component" value="Unassembled WGS sequence"/>
</dbReference>
<dbReference type="AlphaFoldDB" id="A0A6A5SMQ8"/>
<protein>
    <submittedName>
        <fullName evidence="1">Uncharacterized protein</fullName>
    </submittedName>
</protein>
<evidence type="ECO:0000313" key="2">
    <source>
        <dbReference type="Proteomes" id="UP000800038"/>
    </source>
</evidence>
<reference evidence="1" key="1">
    <citation type="journal article" date="2020" name="Stud. Mycol.">
        <title>101 Dothideomycetes genomes: a test case for predicting lifestyles and emergence of pathogens.</title>
        <authorList>
            <person name="Haridas S."/>
            <person name="Albert R."/>
            <person name="Binder M."/>
            <person name="Bloem J."/>
            <person name="Labutti K."/>
            <person name="Salamov A."/>
            <person name="Andreopoulos B."/>
            <person name="Baker S."/>
            <person name="Barry K."/>
            <person name="Bills G."/>
            <person name="Bluhm B."/>
            <person name="Cannon C."/>
            <person name="Castanera R."/>
            <person name="Culley D."/>
            <person name="Daum C."/>
            <person name="Ezra D."/>
            <person name="Gonzalez J."/>
            <person name="Henrissat B."/>
            <person name="Kuo A."/>
            <person name="Liang C."/>
            <person name="Lipzen A."/>
            <person name="Lutzoni F."/>
            <person name="Magnuson J."/>
            <person name="Mondo S."/>
            <person name="Nolan M."/>
            <person name="Ohm R."/>
            <person name="Pangilinan J."/>
            <person name="Park H.-J."/>
            <person name="Ramirez L."/>
            <person name="Alfaro M."/>
            <person name="Sun H."/>
            <person name="Tritt A."/>
            <person name="Yoshinaga Y."/>
            <person name="Zwiers L.-H."/>
            <person name="Turgeon B."/>
            <person name="Goodwin S."/>
            <person name="Spatafora J."/>
            <person name="Crous P."/>
            <person name="Grigoriev I."/>
        </authorList>
    </citation>
    <scope>NUCLEOTIDE SEQUENCE</scope>
    <source>
        <strain evidence="1">CBS 161.51</strain>
    </source>
</reference>